<protein>
    <submittedName>
        <fullName evidence="1">Uncharacterized protein</fullName>
    </submittedName>
</protein>
<gene>
    <name evidence="1" type="ORF">PXEA_LOCUS20493</name>
</gene>
<dbReference type="OrthoDB" id="10036956at2759"/>
<dbReference type="AlphaFoldDB" id="A0A3S5AEA4"/>
<proteinExistence type="predicted"/>
<comment type="caution">
    <text evidence="1">The sequence shown here is derived from an EMBL/GenBank/DDBJ whole genome shotgun (WGS) entry which is preliminary data.</text>
</comment>
<keyword evidence="2" id="KW-1185">Reference proteome</keyword>
<reference evidence="1" key="1">
    <citation type="submission" date="2018-11" db="EMBL/GenBank/DDBJ databases">
        <authorList>
            <consortium name="Pathogen Informatics"/>
        </authorList>
    </citation>
    <scope>NUCLEOTIDE SEQUENCE</scope>
</reference>
<organism evidence="1 2">
    <name type="scientific">Protopolystoma xenopodis</name>
    <dbReference type="NCBI Taxonomy" id="117903"/>
    <lineage>
        <taxon>Eukaryota</taxon>
        <taxon>Metazoa</taxon>
        <taxon>Spiralia</taxon>
        <taxon>Lophotrochozoa</taxon>
        <taxon>Platyhelminthes</taxon>
        <taxon>Monogenea</taxon>
        <taxon>Polyopisthocotylea</taxon>
        <taxon>Polystomatidea</taxon>
        <taxon>Polystomatidae</taxon>
        <taxon>Protopolystoma</taxon>
    </lineage>
</organism>
<dbReference type="Proteomes" id="UP000784294">
    <property type="component" value="Unassembled WGS sequence"/>
</dbReference>
<evidence type="ECO:0000313" key="2">
    <source>
        <dbReference type="Proteomes" id="UP000784294"/>
    </source>
</evidence>
<name>A0A3S5AEA4_9PLAT</name>
<evidence type="ECO:0000313" key="1">
    <source>
        <dbReference type="EMBL" id="VEL27053.1"/>
    </source>
</evidence>
<accession>A0A3S5AEA4</accession>
<dbReference type="EMBL" id="CAAALY010084575">
    <property type="protein sequence ID" value="VEL27053.1"/>
    <property type="molecule type" value="Genomic_DNA"/>
</dbReference>
<sequence>METASFVIANQLTPFRGLCQSTYQQRLNGPIQTEMYEEEKGEEMLASAMVSSTVGPSNSELAVYWGAVQDDIKSVELVFEEIDRIRRSGWNIDVEYIIPGKLTHTWSFVLVF</sequence>